<keyword evidence="3" id="KW-0472">Membrane</keyword>
<protein>
    <submittedName>
        <fullName evidence="4">Uncharacterized protein</fullName>
    </submittedName>
</protein>
<name>A0ABN9SA61_9DINO</name>
<comment type="caution">
    <text evidence="4">The sequence shown here is derived from an EMBL/GenBank/DDBJ whole genome shotgun (WGS) entry which is preliminary data.</text>
</comment>
<feature type="region of interest" description="Disordered" evidence="2">
    <location>
        <begin position="626"/>
        <end position="663"/>
    </location>
</feature>
<keyword evidence="3" id="KW-0812">Transmembrane</keyword>
<feature type="compositionally biased region" description="Basic and acidic residues" evidence="2">
    <location>
        <begin position="626"/>
        <end position="635"/>
    </location>
</feature>
<evidence type="ECO:0000256" key="3">
    <source>
        <dbReference type="SAM" id="Phobius"/>
    </source>
</evidence>
<evidence type="ECO:0000256" key="2">
    <source>
        <dbReference type="SAM" id="MobiDB-lite"/>
    </source>
</evidence>
<feature type="compositionally biased region" description="Low complexity" evidence="2">
    <location>
        <begin position="396"/>
        <end position="414"/>
    </location>
</feature>
<proteinExistence type="predicted"/>
<feature type="transmembrane region" description="Helical" evidence="3">
    <location>
        <begin position="425"/>
        <end position="458"/>
    </location>
</feature>
<keyword evidence="1" id="KW-0175">Coiled coil</keyword>
<dbReference type="Proteomes" id="UP001189429">
    <property type="component" value="Unassembled WGS sequence"/>
</dbReference>
<evidence type="ECO:0000313" key="4">
    <source>
        <dbReference type="EMBL" id="CAK0828819.1"/>
    </source>
</evidence>
<feature type="transmembrane region" description="Helical" evidence="3">
    <location>
        <begin position="690"/>
        <end position="712"/>
    </location>
</feature>
<feature type="compositionally biased region" description="Gly residues" evidence="2">
    <location>
        <begin position="639"/>
        <end position="662"/>
    </location>
</feature>
<reference evidence="4" key="1">
    <citation type="submission" date="2023-10" db="EMBL/GenBank/DDBJ databases">
        <authorList>
            <person name="Chen Y."/>
            <person name="Shah S."/>
            <person name="Dougan E. K."/>
            <person name="Thang M."/>
            <person name="Chan C."/>
        </authorList>
    </citation>
    <scope>NUCLEOTIDE SEQUENCE [LARGE SCALE GENOMIC DNA]</scope>
</reference>
<dbReference type="EMBL" id="CAUYUJ010010224">
    <property type="protein sequence ID" value="CAK0828819.1"/>
    <property type="molecule type" value="Genomic_DNA"/>
</dbReference>
<accession>A0ABN9SA61</accession>
<evidence type="ECO:0000313" key="5">
    <source>
        <dbReference type="Proteomes" id="UP001189429"/>
    </source>
</evidence>
<organism evidence="4 5">
    <name type="scientific">Prorocentrum cordatum</name>
    <dbReference type="NCBI Taxonomy" id="2364126"/>
    <lineage>
        <taxon>Eukaryota</taxon>
        <taxon>Sar</taxon>
        <taxon>Alveolata</taxon>
        <taxon>Dinophyceae</taxon>
        <taxon>Prorocentrales</taxon>
        <taxon>Prorocentraceae</taxon>
        <taxon>Prorocentrum</taxon>
    </lineage>
</organism>
<keyword evidence="5" id="KW-1185">Reference proteome</keyword>
<feature type="region of interest" description="Disordered" evidence="2">
    <location>
        <begin position="386"/>
        <end position="417"/>
    </location>
</feature>
<sequence>MAEHRDELIRDLTMVVSATVSDQIQDFAAQLTEHSRAAGKLAEGLQQLPAMAKQASEQFCSEKLGAFYRKFQEQLGGHSVRLRAVENRLGGHDSELQTLREQIQELRAALAIANVQPKPPLASAAGFDRDTDATIIRIMASKLVDLSAAQQTMSDWIVSCGIKAEFCTISSSEQVAKQFTIQFSGAVGPAARRVSQDLGARRLAPGQWKRFGVMAMGKQMATLHIGADKNPVKASWRSRAAGSGSIRAPASVGQSRVSSALHVNGLPPLSIAPLNFATKNPSTLFSNDVASIVVPDVITAIAVNWVCEPPHAAVQWDPSAAELAALRLEAQGVDAALQTFVLAPGVIFDAGSQAHSGLTELRDQREVQTLALVMDLINAQELQRFKARPKPETPRPARAAAESAEAAEKQQQSRKFPRTEGCGRAVLGALLLTGVLGALLKLASALGVLLMLTSAGVLPKLASAGVLPKLMLIRAGVLLLRLSTVLAPEVRDGPPTEPSQQKPVQSISEAETAALSAARLPSRARGMCFPPFCQPAKHFLGCLGLRQGAAVVLILDALYGLSLVVLHGMLLGQVQEPVGPAHAPADVDVRRLGIGVQAWADQGGLGLLHLPAGTPATAADIPDRRLTGEVGRPDYEQGGLPGGGEVGDAGGGRGEDGAGGGRATQTTSWMLQLDFGWGHRLLDFSDHLNLMGGLLYGVAVMAACGLMLYSVFGDRPPGCQTDRGSLEVLDVRLSEKYTERVWA</sequence>
<feature type="coiled-coil region" evidence="1">
    <location>
        <begin position="82"/>
        <end position="116"/>
    </location>
</feature>
<keyword evidence="3" id="KW-1133">Transmembrane helix</keyword>
<feature type="transmembrane region" description="Helical" evidence="3">
    <location>
        <begin position="548"/>
        <end position="566"/>
    </location>
</feature>
<evidence type="ECO:0000256" key="1">
    <source>
        <dbReference type="SAM" id="Coils"/>
    </source>
</evidence>
<gene>
    <name evidence="4" type="ORF">PCOR1329_LOCUS27954</name>
</gene>